<name>A0A6B9WYC5_9CAUD</name>
<dbReference type="Proteomes" id="UP000464852">
    <property type="component" value="Genome"/>
</dbReference>
<protein>
    <recommendedName>
        <fullName evidence="1">Bacteriophage T5 Orf172 DNA-binding domain-containing protein</fullName>
    </recommendedName>
</protein>
<evidence type="ECO:0000313" key="2">
    <source>
        <dbReference type="EMBL" id="QHR69018.1"/>
    </source>
</evidence>
<dbReference type="InterPro" id="IPR007929">
    <property type="entry name" value="DUF723"/>
</dbReference>
<evidence type="ECO:0000313" key="3">
    <source>
        <dbReference type="Proteomes" id="UP000464852"/>
    </source>
</evidence>
<proteinExistence type="predicted"/>
<reference evidence="3" key="1">
    <citation type="submission" date="2019-12" db="EMBL/GenBank/DDBJ databases">
        <authorList>
            <person name="Olsen N.S."/>
            <person name="Junco L.M.F."/>
            <person name="Kot W."/>
            <person name="Hansen L.H."/>
        </authorList>
    </citation>
    <scope>NUCLEOTIDE SEQUENCE [LARGE SCALE GENOMIC DNA]</scope>
</reference>
<gene>
    <name evidence="2" type="ORF">naswa_204</name>
</gene>
<sequence>MRRLTTEEFIEKAQTIHGDKYDYFKVEYKNNKTPVCIICPEHGEFWQTPVAHAFKNHGCPRCGGSAKKNTEEFIKEAMAVHGDKYDYSLVKYANMRTPVKIVCPEHGVFEQYPENHLYQRNGCPECYDLRRGKSQALTHKEHAAIIHKANPDIEILEKIANDNTKVQCRCKICRYKWSAKPNNLKSGRGCCKCAQNGFLSHEYGKLYIMVDDLEVPTLMKIGVCVKMHRRKNEVLNSARKSGAGVHTLHVVKTWSGSTQNMVDLEKSVHKALSKYKINFPVKFDGSTEFFYYRPEVFDTVEEVYKKICGK</sequence>
<evidence type="ECO:0000259" key="1">
    <source>
        <dbReference type="Pfam" id="PF10544"/>
    </source>
</evidence>
<accession>A0A6B9WYC5</accession>
<dbReference type="InterPro" id="IPR018306">
    <property type="entry name" value="Phage_T5_Orf172_DNA-bd"/>
</dbReference>
<dbReference type="Pfam" id="PF05265">
    <property type="entry name" value="DUF723"/>
    <property type="match status" value="2"/>
</dbReference>
<dbReference type="EMBL" id="MN850595">
    <property type="protein sequence ID" value="QHR69018.1"/>
    <property type="molecule type" value="Genomic_DNA"/>
</dbReference>
<dbReference type="Pfam" id="PF10544">
    <property type="entry name" value="T5orf172"/>
    <property type="match status" value="1"/>
</dbReference>
<organism evidence="2 3">
    <name type="scientific">Escherichia phage naswa</name>
    <dbReference type="NCBI Taxonomy" id="2696428"/>
    <lineage>
        <taxon>Viruses</taxon>
        <taxon>Duplodnaviria</taxon>
        <taxon>Heunggongvirae</taxon>
        <taxon>Uroviricota</taxon>
        <taxon>Caudoviricetes</taxon>
        <taxon>Vequintavirinae</taxon>
        <taxon>Vequintavirus</taxon>
        <taxon>Vequintavirus murica</taxon>
    </lineage>
</organism>
<feature type="domain" description="Bacteriophage T5 Orf172 DNA-binding" evidence="1">
    <location>
        <begin position="207"/>
        <end position="306"/>
    </location>
</feature>